<dbReference type="Proteomes" id="UP000182486">
    <property type="component" value="Unassembled WGS sequence"/>
</dbReference>
<evidence type="ECO:0000313" key="1">
    <source>
        <dbReference type="EMBL" id="OJF11951.1"/>
    </source>
</evidence>
<keyword evidence="2" id="KW-1185">Reference proteome</keyword>
<dbReference type="EMBL" id="MEIA01000257">
    <property type="protein sequence ID" value="OJF11951.1"/>
    <property type="molecule type" value="Genomic_DNA"/>
</dbReference>
<reference evidence="1 2" key="1">
    <citation type="submission" date="2016-09" db="EMBL/GenBank/DDBJ databases">
        <title>Couchioplanes caeruleus draft genome sequence.</title>
        <authorList>
            <person name="Sheehan J."/>
            <person name="Caffrey P."/>
        </authorList>
    </citation>
    <scope>NUCLEOTIDE SEQUENCE [LARGE SCALE GENOMIC DNA]</scope>
    <source>
        <strain evidence="1 2">DSM 43634</strain>
    </source>
</reference>
<name>A0A1K0FGH7_9ACTN</name>
<accession>A0A1K0FGH7</accession>
<comment type="caution">
    <text evidence="1">The sequence shown here is derived from an EMBL/GenBank/DDBJ whole genome shotgun (WGS) entry which is preliminary data.</text>
</comment>
<protein>
    <submittedName>
        <fullName evidence="1">Uncharacterized protein</fullName>
    </submittedName>
</protein>
<proteinExistence type="predicted"/>
<gene>
    <name evidence="1" type="ORF">BG844_23395</name>
</gene>
<sequence length="326" mass="35296">MDTRSDQAEADRAFVRWLSTDDYRPEVRSAARAALLSSAGDAAIAAFLATGYDAAVARAERTRQRNVDFANRMVLTHPADRYPWVNAAGRWALQGTDAELAEFAKTGYAAALERDKKNIEFEAGEAAKVRQEDRDFVVRLRDGDPGAQVRAWAGRAVAEGSTDADVAEFLTHGWVSAAGLDLQMHRKRCADEDARWRATTNRLVIEAQAAEKAARETVGEAQEQARAAAARAWATVGAQTGAPRLAWAQAQQVAQKQADTWQQVSQAAGSATSPNWQAIADTAQGTREQWLEEQKNAAAQAASWTALYEQALAAEQALNTPATPTA</sequence>
<evidence type="ECO:0000313" key="2">
    <source>
        <dbReference type="Proteomes" id="UP000182486"/>
    </source>
</evidence>
<dbReference type="AlphaFoldDB" id="A0A1K0FGH7"/>
<organism evidence="1 2">
    <name type="scientific">Couchioplanes caeruleus subsp. caeruleus</name>
    <dbReference type="NCBI Taxonomy" id="56427"/>
    <lineage>
        <taxon>Bacteria</taxon>
        <taxon>Bacillati</taxon>
        <taxon>Actinomycetota</taxon>
        <taxon>Actinomycetes</taxon>
        <taxon>Micromonosporales</taxon>
        <taxon>Micromonosporaceae</taxon>
        <taxon>Couchioplanes</taxon>
    </lineage>
</organism>